<keyword evidence="8" id="KW-0472">Membrane</keyword>
<feature type="domain" description="PAS" evidence="12">
    <location>
        <begin position="980"/>
        <end position="1043"/>
    </location>
</feature>
<dbReference type="FunFam" id="3.30.450.20:FF:000060">
    <property type="entry name" value="Sensor protein FixL"/>
    <property type="match status" value="2"/>
</dbReference>
<feature type="compositionally biased region" description="Polar residues" evidence="11">
    <location>
        <begin position="387"/>
        <end position="407"/>
    </location>
</feature>
<evidence type="ECO:0000256" key="10">
    <source>
        <dbReference type="RuleBase" id="RU000405"/>
    </source>
</evidence>
<protein>
    <recommendedName>
        <fullName evidence="16">Guanylate cyclase</fullName>
    </recommendedName>
</protein>
<dbReference type="PANTHER" id="PTHR11920:SF335">
    <property type="entry name" value="GUANYLATE CYCLASE"/>
    <property type="match status" value="1"/>
</dbReference>
<evidence type="ECO:0000313" key="15">
    <source>
        <dbReference type="Proteomes" id="UP001530293"/>
    </source>
</evidence>
<dbReference type="InterPro" id="IPR018297">
    <property type="entry name" value="A/G_cyclase_CS"/>
</dbReference>
<dbReference type="CDD" id="cd07302">
    <property type="entry name" value="CHD"/>
    <property type="match status" value="1"/>
</dbReference>
<sequence>MDELLSLFGGAVNDDDNDNASSSSSAAPHRTHTSGHCHADTANIDFRSALLLGGGGDDVHVATTAPPPLTSTSSTSGTRSSGSATSTTADPTNNNATNNAKTATTKHHVATNTTTNTTPCDPITGLRIVDRRTSRADMVDAFSPYTYRTCSILAAASRVEWSREYLVDGGGQSSQINKDGSSSIGGKTNIATCGIVTCETSSCLSSKTGRAFATLTLGDLPSSSFTNNSSSSSEIHASVTVFLFGDALSVLRASMKQYLRTGWAVAILGPNLMPPRNDNGGGGGSGVGRSANTSVTLSVNDPRQILPIGRAVDCDRCKGTIRKRIAAVDGAPPRWEDVRCSTLVDMRHSGGRGYCQMHRKQGLSSDTACSSSSGGTNKSSNKGSSNLTFMQRQRNESTMQNKTTMQEGTRAHERNSRPGIEGASSTYSSLSALLHDHPAISSLLPDPKTCNNMKRAPLHMKKLPNGNEVGAIDAAPNSKNVKPTNPYMKANLGTNIKDSTISTTTADPKRKHSLHDILGEALDGKRSRSTISSDKRPSQLKVFNTNGYDGSVQVPKPSAILFRNGGSSTSCSTHATSSLPIDRQSSTSILEKQRSLAELLKRNGGTKDSSTANATNAFIDNQSLSRSKQKILSNNGRGGMKVVLPSAPNNNMTTTRQHRGMNDFASAFSTSSISTDDQLVSNDPEGIANAKSRFASAVNAEEYARARSVVQALESKEGAKEGLNSRKRDAKSQSLVGSIMTTGWACHTCNKTTSFKPASCIHSRHDVRQRRELKGGTSKSLGSQRNRLDMHGKEEENGGLTLGSGLEWSGWRGGFGHLQTMQSPPEFLRAVVDGAFESVFIVLSNGTIWHMNEPSRRLFCAPADNGCGTPTSTHDVSTYLSFCTTLANAPNLEISWKEFTSGELSTSDKCTTSGIGTSICGENFPLTINCVRVDMCEGSHNGSRREHGHDNCYYFLYMQDVADREVLAELQNQIKINRGIMDASFDALFFINEHGIIQQVNDASTRILGWTRDELLGQNISMVMIPDVAALHDQCIQNYLRTGRQKLTGTQRETTAQRKDKSTFPCMLSWALTEDSTLFCGFMRDMTAEKAAQSEVVESNKYMEVILDASFDALFVINDRGIIQKVNAASSKVFGWTVDEFIGQNINIIMPDEYARKHDTYMENYARTGIKKMIGTQREVEARKKDGTLFPCILGLSELGWNGDGHKHYAGFIRDVTLQKSLLIAEAEREASDNLLYNILPAHIAQRLKKDPSNIADHFDNTTILFADIVGFTDRTSTMSPLVTMLNDLFSRFDMLVGTYELNKVKTIGDCYMVTSIPTSELDNDGCARVCHFALDLMKAVRTYNCNSSQHEQIELRVGIATGQVVAGVLGSKRYLFDMWGDAVNTAARMEQHGLPGQIQVTKEVVEHAGRGFHFECRARKGSGKQA</sequence>
<evidence type="ECO:0000259" key="12">
    <source>
        <dbReference type="PROSITE" id="PS50112"/>
    </source>
</evidence>
<evidence type="ECO:0000256" key="8">
    <source>
        <dbReference type="ARBA" id="ARBA00023136"/>
    </source>
</evidence>
<feature type="domain" description="PAS" evidence="12">
    <location>
        <begin position="1099"/>
        <end position="1169"/>
    </location>
</feature>
<keyword evidence="15" id="KW-1185">Reference proteome</keyword>
<evidence type="ECO:0000256" key="2">
    <source>
        <dbReference type="ARBA" id="ARBA00022679"/>
    </source>
</evidence>
<keyword evidence="3" id="KW-0812">Transmembrane</keyword>
<feature type="compositionally biased region" description="Low complexity" evidence="11">
    <location>
        <begin position="70"/>
        <end position="103"/>
    </location>
</feature>
<dbReference type="InterPro" id="IPR001054">
    <property type="entry name" value="A/G_cyclase"/>
</dbReference>
<feature type="compositionally biased region" description="Basic and acidic residues" evidence="11">
    <location>
        <begin position="786"/>
        <end position="796"/>
    </location>
</feature>
<organism evidence="14 15">
    <name type="scientific">Discostella pseudostelligera</name>
    <dbReference type="NCBI Taxonomy" id="259834"/>
    <lineage>
        <taxon>Eukaryota</taxon>
        <taxon>Sar</taxon>
        <taxon>Stramenopiles</taxon>
        <taxon>Ochrophyta</taxon>
        <taxon>Bacillariophyta</taxon>
        <taxon>Coscinodiscophyceae</taxon>
        <taxon>Thalassiosirophycidae</taxon>
        <taxon>Stephanodiscales</taxon>
        <taxon>Stephanodiscaceae</taxon>
        <taxon>Discostella</taxon>
    </lineage>
</organism>
<keyword evidence="9 10" id="KW-0456">Lyase</keyword>
<gene>
    <name evidence="14" type="ORF">ACHAWU_004776</name>
</gene>
<evidence type="ECO:0000256" key="1">
    <source>
        <dbReference type="ARBA" id="ARBA00004370"/>
    </source>
</evidence>
<dbReference type="InterPro" id="IPR013767">
    <property type="entry name" value="PAS_fold"/>
</dbReference>
<dbReference type="PANTHER" id="PTHR11920">
    <property type="entry name" value="GUANYLYL CYCLASE"/>
    <property type="match status" value="1"/>
</dbReference>
<evidence type="ECO:0000256" key="7">
    <source>
        <dbReference type="ARBA" id="ARBA00022989"/>
    </source>
</evidence>
<dbReference type="PROSITE" id="PS00452">
    <property type="entry name" value="GUANYLATE_CYCLASE_1"/>
    <property type="match status" value="1"/>
</dbReference>
<feature type="domain" description="Guanylate cyclase" evidence="13">
    <location>
        <begin position="1263"/>
        <end position="1391"/>
    </location>
</feature>
<dbReference type="InterPro" id="IPR000014">
    <property type="entry name" value="PAS"/>
</dbReference>
<dbReference type="InterPro" id="IPR029787">
    <property type="entry name" value="Nucleotide_cyclase"/>
</dbReference>
<evidence type="ECO:0000259" key="13">
    <source>
        <dbReference type="PROSITE" id="PS50125"/>
    </source>
</evidence>
<feature type="region of interest" description="Disordered" evidence="11">
    <location>
        <begin position="766"/>
        <end position="801"/>
    </location>
</feature>
<comment type="caution">
    <text evidence="14">The sequence shown here is derived from an EMBL/GenBank/DDBJ whole genome shotgun (WGS) entry which is preliminary data.</text>
</comment>
<dbReference type="GO" id="GO:0016020">
    <property type="term" value="C:membrane"/>
    <property type="evidence" value="ECO:0007669"/>
    <property type="project" value="UniProtKB-SubCell"/>
</dbReference>
<evidence type="ECO:0000256" key="11">
    <source>
        <dbReference type="SAM" id="MobiDB-lite"/>
    </source>
</evidence>
<name>A0ABD3N4W4_9STRA</name>
<dbReference type="SUPFAM" id="SSF55785">
    <property type="entry name" value="PYP-like sensor domain (PAS domain)"/>
    <property type="match status" value="2"/>
</dbReference>
<feature type="compositionally biased region" description="Low complexity" evidence="11">
    <location>
        <begin position="364"/>
        <end position="386"/>
    </location>
</feature>
<dbReference type="SUPFAM" id="SSF55073">
    <property type="entry name" value="Nucleotide cyclase"/>
    <property type="match status" value="1"/>
</dbReference>
<reference evidence="14 15" key="1">
    <citation type="submission" date="2024-10" db="EMBL/GenBank/DDBJ databases">
        <title>Updated reference genomes for cyclostephanoid diatoms.</title>
        <authorList>
            <person name="Roberts W.R."/>
            <person name="Alverson A.J."/>
        </authorList>
    </citation>
    <scope>NUCLEOTIDE SEQUENCE [LARGE SCALE GENOMIC DNA]</scope>
    <source>
        <strain evidence="14 15">AJA232-27</strain>
    </source>
</reference>
<feature type="region of interest" description="Disordered" evidence="11">
    <location>
        <begin position="364"/>
        <end position="424"/>
    </location>
</feature>
<keyword evidence="4" id="KW-0547">Nucleotide-binding</keyword>
<dbReference type="Gene3D" id="3.30.450.20">
    <property type="entry name" value="PAS domain"/>
    <property type="match status" value="2"/>
</dbReference>
<dbReference type="InterPro" id="IPR050401">
    <property type="entry name" value="Cyclic_nucleotide_synthase"/>
</dbReference>
<dbReference type="SMART" id="SM00044">
    <property type="entry name" value="CYCc"/>
    <property type="match status" value="1"/>
</dbReference>
<dbReference type="PROSITE" id="PS50112">
    <property type="entry name" value="PAS"/>
    <property type="match status" value="2"/>
</dbReference>
<dbReference type="InterPro" id="IPR012340">
    <property type="entry name" value="NA-bd_OB-fold"/>
</dbReference>
<feature type="region of interest" description="Disordered" evidence="11">
    <location>
        <begin position="59"/>
        <end position="119"/>
    </location>
</feature>
<dbReference type="CDD" id="cd00130">
    <property type="entry name" value="PAS"/>
    <property type="match status" value="2"/>
</dbReference>
<dbReference type="SMART" id="SM00091">
    <property type="entry name" value="PAS"/>
    <property type="match status" value="3"/>
</dbReference>
<keyword evidence="5" id="KW-0418">Kinase</keyword>
<dbReference type="Pfam" id="PF00211">
    <property type="entry name" value="Guanylate_cyc"/>
    <property type="match status" value="1"/>
</dbReference>
<evidence type="ECO:0000313" key="14">
    <source>
        <dbReference type="EMBL" id="KAL3771153.1"/>
    </source>
</evidence>
<dbReference type="Proteomes" id="UP001530293">
    <property type="component" value="Unassembled WGS sequence"/>
</dbReference>
<dbReference type="InterPro" id="IPR035965">
    <property type="entry name" value="PAS-like_dom_sf"/>
</dbReference>
<comment type="subcellular location">
    <subcellularLocation>
        <location evidence="1">Membrane</location>
    </subcellularLocation>
</comment>
<dbReference type="PROSITE" id="PS50125">
    <property type="entry name" value="GUANYLATE_CYCLASE_2"/>
    <property type="match status" value="1"/>
</dbReference>
<accession>A0ABD3N4W4</accession>
<dbReference type="Gene3D" id="2.40.50.140">
    <property type="entry name" value="Nucleic acid-binding proteins"/>
    <property type="match status" value="1"/>
</dbReference>
<dbReference type="GO" id="GO:0016301">
    <property type="term" value="F:kinase activity"/>
    <property type="evidence" value="ECO:0007669"/>
    <property type="project" value="UniProtKB-KW"/>
</dbReference>
<dbReference type="GO" id="GO:0005524">
    <property type="term" value="F:ATP binding"/>
    <property type="evidence" value="ECO:0007669"/>
    <property type="project" value="UniProtKB-KW"/>
</dbReference>
<keyword evidence="2" id="KW-0808">Transferase</keyword>
<keyword evidence="7" id="KW-1133">Transmembrane helix</keyword>
<dbReference type="InterPro" id="IPR001610">
    <property type="entry name" value="PAC"/>
</dbReference>
<dbReference type="Gene3D" id="3.30.70.1230">
    <property type="entry name" value="Nucleotide cyclase"/>
    <property type="match status" value="1"/>
</dbReference>
<dbReference type="Pfam" id="PF00989">
    <property type="entry name" value="PAS"/>
    <property type="match status" value="2"/>
</dbReference>
<evidence type="ECO:0008006" key="16">
    <source>
        <dbReference type="Google" id="ProtNLM"/>
    </source>
</evidence>
<dbReference type="EMBL" id="JALLBG020000030">
    <property type="protein sequence ID" value="KAL3771153.1"/>
    <property type="molecule type" value="Genomic_DNA"/>
</dbReference>
<proteinExistence type="inferred from homology"/>
<feature type="region of interest" description="Disordered" evidence="11">
    <location>
        <begin position="8"/>
        <end position="38"/>
    </location>
</feature>
<evidence type="ECO:0000256" key="4">
    <source>
        <dbReference type="ARBA" id="ARBA00022741"/>
    </source>
</evidence>
<dbReference type="GO" id="GO:0016829">
    <property type="term" value="F:lyase activity"/>
    <property type="evidence" value="ECO:0007669"/>
    <property type="project" value="UniProtKB-KW"/>
</dbReference>
<comment type="similarity">
    <text evidence="10">Belongs to the adenylyl cyclase class-4/guanylyl cyclase family.</text>
</comment>
<dbReference type="NCBIfam" id="TIGR00229">
    <property type="entry name" value="sensory_box"/>
    <property type="match status" value="2"/>
</dbReference>
<evidence type="ECO:0000256" key="3">
    <source>
        <dbReference type="ARBA" id="ARBA00022692"/>
    </source>
</evidence>
<evidence type="ECO:0000256" key="5">
    <source>
        <dbReference type="ARBA" id="ARBA00022777"/>
    </source>
</evidence>
<evidence type="ECO:0000256" key="6">
    <source>
        <dbReference type="ARBA" id="ARBA00022840"/>
    </source>
</evidence>
<evidence type="ECO:0000256" key="9">
    <source>
        <dbReference type="ARBA" id="ARBA00023239"/>
    </source>
</evidence>
<dbReference type="SMART" id="SM00086">
    <property type="entry name" value="PAC"/>
    <property type="match status" value="2"/>
</dbReference>
<keyword evidence="6" id="KW-0067">ATP-binding</keyword>